<dbReference type="SUPFAM" id="SSF53098">
    <property type="entry name" value="Ribonuclease H-like"/>
    <property type="match status" value="1"/>
</dbReference>
<dbReference type="PANTHER" id="PTHR47266">
    <property type="entry name" value="ENDONUCLEASE-RELATED"/>
    <property type="match status" value="1"/>
</dbReference>
<protein>
    <submittedName>
        <fullName evidence="1">Protein NYNRIN-like</fullName>
    </submittedName>
</protein>
<reference evidence="1 2" key="1">
    <citation type="journal article" date="2018" name="Front. Plant Sci.">
        <title>Red Clover (Trifolium pratense) and Zigzag Clover (T. medium) - A Picture of Genomic Similarities and Differences.</title>
        <authorList>
            <person name="Dluhosova J."/>
            <person name="Istvanek J."/>
            <person name="Nedelnik J."/>
            <person name="Repkova J."/>
        </authorList>
    </citation>
    <scope>NUCLEOTIDE SEQUENCE [LARGE SCALE GENOMIC DNA]</scope>
    <source>
        <strain evidence="2">cv. 10/8</strain>
        <tissue evidence="1">Leaf</tissue>
    </source>
</reference>
<keyword evidence="2" id="KW-1185">Reference proteome</keyword>
<evidence type="ECO:0000313" key="1">
    <source>
        <dbReference type="EMBL" id="MCI75618.1"/>
    </source>
</evidence>
<dbReference type="InterPro" id="IPR052160">
    <property type="entry name" value="Gypsy_RT_Integrase-like"/>
</dbReference>
<organism evidence="1 2">
    <name type="scientific">Trifolium medium</name>
    <dbReference type="NCBI Taxonomy" id="97028"/>
    <lineage>
        <taxon>Eukaryota</taxon>
        <taxon>Viridiplantae</taxon>
        <taxon>Streptophyta</taxon>
        <taxon>Embryophyta</taxon>
        <taxon>Tracheophyta</taxon>
        <taxon>Spermatophyta</taxon>
        <taxon>Magnoliopsida</taxon>
        <taxon>eudicotyledons</taxon>
        <taxon>Gunneridae</taxon>
        <taxon>Pentapetalae</taxon>
        <taxon>rosids</taxon>
        <taxon>fabids</taxon>
        <taxon>Fabales</taxon>
        <taxon>Fabaceae</taxon>
        <taxon>Papilionoideae</taxon>
        <taxon>50 kb inversion clade</taxon>
        <taxon>NPAAA clade</taxon>
        <taxon>Hologalegina</taxon>
        <taxon>IRL clade</taxon>
        <taxon>Trifolieae</taxon>
        <taxon>Trifolium</taxon>
    </lineage>
</organism>
<evidence type="ECO:0000313" key="2">
    <source>
        <dbReference type="Proteomes" id="UP000265520"/>
    </source>
</evidence>
<dbReference type="Proteomes" id="UP000265520">
    <property type="component" value="Unassembled WGS sequence"/>
</dbReference>
<sequence length="56" mass="6381">MPQQGMVEVEPFYCWGIDFMGPFHSSHSNLHILVYVDYVTKWVEAMACQANDASTV</sequence>
<dbReference type="InterPro" id="IPR012337">
    <property type="entry name" value="RNaseH-like_sf"/>
</dbReference>
<proteinExistence type="predicted"/>
<dbReference type="EMBL" id="LXQA010887232">
    <property type="protein sequence ID" value="MCI75618.1"/>
    <property type="molecule type" value="Genomic_DNA"/>
</dbReference>
<comment type="caution">
    <text evidence="1">The sequence shown here is derived from an EMBL/GenBank/DDBJ whole genome shotgun (WGS) entry which is preliminary data.</text>
</comment>
<accession>A0A392URY3</accession>
<dbReference type="AlphaFoldDB" id="A0A392URY3"/>
<name>A0A392URY3_9FABA</name>
<feature type="non-terminal residue" evidence="1">
    <location>
        <position position="56"/>
    </location>
</feature>
<dbReference type="InterPro" id="IPR036397">
    <property type="entry name" value="RNaseH_sf"/>
</dbReference>
<dbReference type="Gene3D" id="3.30.420.10">
    <property type="entry name" value="Ribonuclease H-like superfamily/Ribonuclease H"/>
    <property type="match status" value="1"/>
</dbReference>
<dbReference type="GO" id="GO:0003676">
    <property type="term" value="F:nucleic acid binding"/>
    <property type="evidence" value="ECO:0007669"/>
    <property type="project" value="InterPro"/>
</dbReference>